<keyword evidence="5" id="KW-0143">Chaperone</keyword>
<evidence type="ECO:0000256" key="4">
    <source>
        <dbReference type="ARBA" id="ARBA00023110"/>
    </source>
</evidence>
<dbReference type="InterPro" id="IPR005215">
    <property type="entry name" value="Trig_fac"/>
</dbReference>
<dbReference type="SUPFAM" id="SSF102735">
    <property type="entry name" value="Trigger factor ribosome-binding domain"/>
    <property type="match status" value="1"/>
</dbReference>
<dbReference type="GO" id="GO:0044183">
    <property type="term" value="F:protein folding chaperone"/>
    <property type="evidence" value="ECO:0007669"/>
    <property type="project" value="TreeGrafter"/>
</dbReference>
<evidence type="ECO:0000259" key="8">
    <source>
        <dbReference type="Pfam" id="PF05697"/>
    </source>
</evidence>
<proteinExistence type="inferred from homology"/>
<accession>A0AAE1SVE4</accession>
<keyword evidence="6" id="KW-0413">Isomerase</keyword>
<dbReference type="Pfam" id="PF05697">
    <property type="entry name" value="Trigger_N"/>
    <property type="match status" value="1"/>
</dbReference>
<dbReference type="EC" id="5.2.1.8" evidence="3"/>
<sequence>MAMTMTNAMASSSRRLCTVSTIPKNVLSSHVAIYPATAITNQGLLNHCIFSQGHLIYLVKPVCAVASGFEADIADDESLITVKNAKIVVESQDAEKIQVRVDVNEEDTKIVFEKVLANLAKSAPPVPGFRRAKGGKTSKVPRDFMLQILGEERVTKFVIREIVTSTLADYVKKENLTVKDNKISTTQSADELRSSFAPGTEFGFNATLELEKTEIEATHPMSADEILTTVLGERTGYVRGKGHEKSAPNKSCETGRLRGKYVFCNGKHVS</sequence>
<protein>
    <recommendedName>
        <fullName evidence="3">peptidylprolyl isomerase</fullName>
        <ecNumber evidence="3">5.2.1.8</ecNumber>
    </recommendedName>
</protein>
<evidence type="ECO:0000313" key="9">
    <source>
        <dbReference type="EMBL" id="KAK4375947.1"/>
    </source>
</evidence>
<evidence type="ECO:0000256" key="2">
    <source>
        <dbReference type="ARBA" id="ARBA00005464"/>
    </source>
</evidence>
<dbReference type="GO" id="GO:0003755">
    <property type="term" value="F:peptidyl-prolyl cis-trans isomerase activity"/>
    <property type="evidence" value="ECO:0007669"/>
    <property type="project" value="UniProtKB-KW"/>
</dbReference>
<keyword evidence="10" id="KW-1185">Reference proteome</keyword>
<evidence type="ECO:0000256" key="6">
    <source>
        <dbReference type="ARBA" id="ARBA00023235"/>
    </source>
</evidence>
<evidence type="ECO:0000313" key="10">
    <source>
        <dbReference type="Proteomes" id="UP001291623"/>
    </source>
</evidence>
<dbReference type="GO" id="GO:0043022">
    <property type="term" value="F:ribosome binding"/>
    <property type="evidence" value="ECO:0007669"/>
    <property type="project" value="TreeGrafter"/>
</dbReference>
<dbReference type="EMBL" id="JAVYJV010000003">
    <property type="protein sequence ID" value="KAK4375947.1"/>
    <property type="molecule type" value="Genomic_DNA"/>
</dbReference>
<dbReference type="InterPro" id="IPR008881">
    <property type="entry name" value="Trigger_fac_ribosome-bd_bac"/>
</dbReference>
<organism evidence="9 10">
    <name type="scientific">Anisodus tanguticus</name>
    <dbReference type="NCBI Taxonomy" id="243964"/>
    <lineage>
        <taxon>Eukaryota</taxon>
        <taxon>Viridiplantae</taxon>
        <taxon>Streptophyta</taxon>
        <taxon>Embryophyta</taxon>
        <taxon>Tracheophyta</taxon>
        <taxon>Spermatophyta</taxon>
        <taxon>Magnoliopsida</taxon>
        <taxon>eudicotyledons</taxon>
        <taxon>Gunneridae</taxon>
        <taxon>Pentapetalae</taxon>
        <taxon>asterids</taxon>
        <taxon>lamiids</taxon>
        <taxon>Solanales</taxon>
        <taxon>Solanaceae</taxon>
        <taxon>Solanoideae</taxon>
        <taxon>Hyoscyameae</taxon>
        <taxon>Anisodus</taxon>
    </lineage>
</organism>
<dbReference type="GO" id="GO:0015031">
    <property type="term" value="P:protein transport"/>
    <property type="evidence" value="ECO:0007669"/>
    <property type="project" value="InterPro"/>
</dbReference>
<dbReference type="FunFam" id="3.30.70.1050:FF:000004">
    <property type="entry name" value="Trigger factor"/>
    <property type="match status" value="1"/>
</dbReference>
<comment type="function">
    <text evidence="7">Involved in protein export. Acts as a chaperone by maintaining the newly synthesized protein in an open conformation. Functions as a peptidyl-prolyl cis-trans isomerase.</text>
</comment>
<feature type="domain" description="Trigger factor ribosome-binding bacterial" evidence="8">
    <location>
        <begin position="86"/>
        <end position="210"/>
    </location>
</feature>
<comment type="catalytic activity">
    <reaction evidence="1">
        <text>[protein]-peptidylproline (omega=180) = [protein]-peptidylproline (omega=0)</text>
        <dbReference type="Rhea" id="RHEA:16237"/>
        <dbReference type="Rhea" id="RHEA-COMP:10747"/>
        <dbReference type="Rhea" id="RHEA-COMP:10748"/>
        <dbReference type="ChEBI" id="CHEBI:83833"/>
        <dbReference type="ChEBI" id="CHEBI:83834"/>
        <dbReference type="EC" id="5.2.1.8"/>
    </reaction>
</comment>
<dbReference type="PANTHER" id="PTHR30560:SF4">
    <property type="entry name" value="OS01G0894700 PROTEIN"/>
    <property type="match status" value="1"/>
</dbReference>
<name>A0AAE1SVE4_9SOLA</name>
<keyword evidence="4" id="KW-0697">Rotamase</keyword>
<dbReference type="GO" id="GO:0043335">
    <property type="term" value="P:protein unfolding"/>
    <property type="evidence" value="ECO:0007669"/>
    <property type="project" value="TreeGrafter"/>
</dbReference>
<dbReference type="Gene3D" id="3.30.70.1050">
    <property type="entry name" value="Trigger factor ribosome-binding domain"/>
    <property type="match status" value="1"/>
</dbReference>
<dbReference type="Proteomes" id="UP001291623">
    <property type="component" value="Unassembled WGS sequence"/>
</dbReference>
<evidence type="ECO:0000256" key="7">
    <source>
        <dbReference type="ARBA" id="ARBA00024849"/>
    </source>
</evidence>
<reference evidence="9" key="1">
    <citation type="submission" date="2023-12" db="EMBL/GenBank/DDBJ databases">
        <title>Genome assembly of Anisodus tanguticus.</title>
        <authorList>
            <person name="Wang Y.-J."/>
        </authorList>
    </citation>
    <scope>NUCLEOTIDE SEQUENCE</scope>
    <source>
        <strain evidence="9">KB-2021</strain>
        <tissue evidence="9">Leaf</tissue>
    </source>
</reference>
<comment type="similarity">
    <text evidence="2">Belongs to the FKBP-type PPIase family. Tig subfamily.</text>
</comment>
<evidence type="ECO:0000256" key="5">
    <source>
        <dbReference type="ARBA" id="ARBA00023186"/>
    </source>
</evidence>
<gene>
    <name evidence="9" type="ORF">RND71_006624</name>
</gene>
<dbReference type="GO" id="GO:0051083">
    <property type="term" value="P:'de novo' cotranslational protein folding"/>
    <property type="evidence" value="ECO:0007669"/>
    <property type="project" value="TreeGrafter"/>
</dbReference>
<comment type="caution">
    <text evidence="9">The sequence shown here is derived from an EMBL/GenBank/DDBJ whole genome shotgun (WGS) entry which is preliminary data.</text>
</comment>
<dbReference type="AlphaFoldDB" id="A0AAE1SVE4"/>
<dbReference type="InterPro" id="IPR036611">
    <property type="entry name" value="Trigger_fac_ribosome-bd_sf"/>
</dbReference>
<evidence type="ECO:0000256" key="3">
    <source>
        <dbReference type="ARBA" id="ARBA00013194"/>
    </source>
</evidence>
<dbReference type="PANTHER" id="PTHR30560">
    <property type="entry name" value="TRIGGER FACTOR CHAPERONE AND PEPTIDYL-PROLYL CIS/TRANS ISOMERASE"/>
    <property type="match status" value="1"/>
</dbReference>
<evidence type="ECO:0000256" key="1">
    <source>
        <dbReference type="ARBA" id="ARBA00000971"/>
    </source>
</evidence>